<feature type="transmembrane region" description="Helical" evidence="1">
    <location>
        <begin position="25"/>
        <end position="44"/>
    </location>
</feature>
<keyword evidence="1" id="KW-0812">Transmembrane</keyword>
<gene>
    <name evidence="2" type="ORF">FAEPRAM212_01320</name>
</gene>
<name>A8SAC3_9FIRM</name>
<evidence type="ECO:0000313" key="2">
    <source>
        <dbReference type="EMBL" id="EDP21999.1"/>
    </source>
</evidence>
<reference evidence="2 3" key="1">
    <citation type="submission" date="2007-09" db="EMBL/GenBank/DDBJ databases">
        <title>Draft genome sequence of Faecalibacterium prausnitzii M21/2.</title>
        <authorList>
            <person name="Sudarsanam P."/>
            <person name="Ley R."/>
            <person name="Guruge J."/>
            <person name="Turnbaugh P.J."/>
            <person name="Mahowald M."/>
            <person name="Liep D."/>
            <person name="Gordon J."/>
        </authorList>
    </citation>
    <scope>NUCLEOTIDE SEQUENCE [LARGE SCALE GENOMIC DNA]</scope>
    <source>
        <strain evidence="2 3">M21/2</strain>
    </source>
</reference>
<accession>A8SAC3</accession>
<proteinExistence type="predicted"/>
<dbReference type="HOGENOM" id="CLU_209701_0_0_9"/>
<dbReference type="Proteomes" id="UP000005945">
    <property type="component" value="Unassembled WGS sequence"/>
</dbReference>
<organism evidence="2 3">
    <name type="scientific">Faecalibacterium prausnitzii M21/2</name>
    <dbReference type="NCBI Taxonomy" id="411485"/>
    <lineage>
        <taxon>Bacteria</taxon>
        <taxon>Bacillati</taxon>
        <taxon>Bacillota</taxon>
        <taxon>Clostridia</taxon>
        <taxon>Eubacteriales</taxon>
        <taxon>Oscillospiraceae</taxon>
        <taxon>Faecalibacterium</taxon>
    </lineage>
</organism>
<keyword evidence="1" id="KW-0472">Membrane</keyword>
<dbReference type="AlphaFoldDB" id="A8SAC3"/>
<evidence type="ECO:0000313" key="3">
    <source>
        <dbReference type="Proteomes" id="UP000005945"/>
    </source>
</evidence>
<sequence>MTGGTSPAPLPNFTRRHQTMKVLKALLAVLTTLAVALTAILLLWQDKSAPRYIKIYENEQ</sequence>
<dbReference type="EMBL" id="ABED02000024">
    <property type="protein sequence ID" value="EDP21999.1"/>
    <property type="molecule type" value="Genomic_DNA"/>
</dbReference>
<evidence type="ECO:0000256" key="1">
    <source>
        <dbReference type="SAM" id="Phobius"/>
    </source>
</evidence>
<comment type="caution">
    <text evidence="2">The sequence shown here is derived from an EMBL/GenBank/DDBJ whole genome shotgun (WGS) entry which is preliminary data.</text>
</comment>
<keyword evidence="1" id="KW-1133">Transmembrane helix</keyword>
<protein>
    <submittedName>
        <fullName evidence="2">Uncharacterized protein</fullName>
    </submittedName>
</protein>
<reference evidence="2 3" key="2">
    <citation type="submission" date="2007-09" db="EMBL/GenBank/DDBJ databases">
        <authorList>
            <person name="Fulton L."/>
            <person name="Clifton S."/>
            <person name="Fulton B."/>
            <person name="Xu J."/>
            <person name="Minx P."/>
            <person name="Pepin K.H."/>
            <person name="Johnson M."/>
            <person name="Thiruvilangam P."/>
            <person name="Bhonagiri V."/>
            <person name="Nash W.E."/>
            <person name="Mardis E.R."/>
            <person name="Wilson R.K."/>
        </authorList>
    </citation>
    <scope>NUCLEOTIDE SEQUENCE [LARGE SCALE GENOMIC DNA]</scope>
    <source>
        <strain evidence="2 3">M21/2</strain>
    </source>
</reference>